<dbReference type="PANTHER" id="PTHR36879:SF1">
    <property type="entry name" value="GLUTAMATE-RICH PROTEIN 4"/>
    <property type="match status" value="1"/>
</dbReference>
<dbReference type="GeneTree" id="ENSGT00390000006319"/>
<dbReference type="OMA" id="LWIWQEL"/>
<name>A0A8C2UKJ5_CHILA</name>
<evidence type="ECO:0000313" key="2">
    <source>
        <dbReference type="Ensembl" id="ENSCLAP00000001096.1"/>
    </source>
</evidence>
<keyword evidence="3" id="KW-1185">Reference proteome</keyword>
<organism evidence="2 3">
    <name type="scientific">Chinchilla lanigera</name>
    <name type="common">Long-tailed chinchilla</name>
    <name type="synonym">Chinchilla villidera</name>
    <dbReference type="NCBI Taxonomy" id="34839"/>
    <lineage>
        <taxon>Eukaryota</taxon>
        <taxon>Metazoa</taxon>
        <taxon>Chordata</taxon>
        <taxon>Craniata</taxon>
        <taxon>Vertebrata</taxon>
        <taxon>Euteleostomi</taxon>
        <taxon>Mammalia</taxon>
        <taxon>Eutheria</taxon>
        <taxon>Euarchontoglires</taxon>
        <taxon>Glires</taxon>
        <taxon>Rodentia</taxon>
        <taxon>Hystricomorpha</taxon>
        <taxon>Chinchillidae</taxon>
        <taxon>Chinchilla</taxon>
    </lineage>
</organism>
<dbReference type="Ensembl" id="ENSCLAT00000001137.1">
    <property type="protein sequence ID" value="ENSCLAP00000001096.1"/>
    <property type="gene ID" value="ENSCLAG00000000843.1"/>
</dbReference>
<dbReference type="AlphaFoldDB" id="A0A8C2UKJ5"/>
<reference evidence="2" key="2">
    <citation type="submission" date="2025-09" db="UniProtKB">
        <authorList>
            <consortium name="Ensembl"/>
        </authorList>
    </citation>
    <scope>IDENTIFICATION</scope>
</reference>
<gene>
    <name evidence="2" type="primary">ERICH4</name>
</gene>
<dbReference type="PANTHER" id="PTHR36879">
    <property type="entry name" value="GLUTAMATE-RICH PROTEIN 4"/>
    <property type="match status" value="1"/>
</dbReference>
<dbReference type="Proteomes" id="UP000694398">
    <property type="component" value="Unassembled WGS sequence"/>
</dbReference>
<feature type="compositionally biased region" description="Acidic residues" evidence="1">
    <location>
        <begin position="127"/>
        <end position="146"/>
    </location>
</feature>
<protein>
    <submittedName>
        <fullName evidence="2">Glutamate rich 4</fullName>
    </submittedName>
</protein>
<sequence length="163" mass="18010">MHLPRPLLCPPPQLPRGLGHPGPCYFLVLEAGAERMELWVQLKQAGLEPPGLGPPPPALRRVPEESPGQTLLSAGADFGGARETLLWIWQELGNLRRVDVQLLGQLCSLGLEMGALREELVTFLEEEEVESVDSEEEPQEKQEEEQLGPSRPASCLPDFEMTI</sequence>
<dbReference type="Pfam" id="PF15039">
    <property type="entry name" value="DUF4530"/>
    <property type="match status" value="1"/>
</dbReference>
<reference evidence="2" key="1">
    <citation type="submission" date="2025-08" db="UniProtKB">
        <authorList>
            <consortium name="Ensembl"/>
        </authorList>
    </citation>
    <scope>IDENTIFICATION</scope>
</reference>
<proteinExistence type="predicted"/>
<feature type="region of interest" description="Disordered" evidence="1">
    <location>
        <begin position="127"/>
        <end position="163"/>
    </location>
</feature>
<evidence type="ECO:0000256" key="1">
    <source>
        <dbReference type="SAM" id="MobiDB-lite"/>
    </source>
</evidence>
<evidence type="ECO:0000313" key="3">
    <source>
        <dbReference type="Proteomes" id="UP000694398"/>
    </source>
</evidence>
<accession>A0A8C2UKJ5</accession>
<dbReference type="InterPro" id="IPR029202">
    <property type="entry name" value="DUF4530"/>
</dbReference>